<keyword evidence="4 6" id="KW-1133">Transmembrane helix</keyword>
<keyword evidence="5 6" id="KW-0472">Membrane</keyword>
<evidence type="ECO:0000256" key="4">
    <source>
        <dbReference type="ARBA" id="ARBA00022989"/>
    </source>
</evidence>
<keyword evidence="3 6" id="KW-0812">Transmembrane</keyword>
<comment type="similarity">
    <text evidence="2">Belongs to the GDT1 family.</text>
</comment>
<dbReference type="Pfam" id="PF01169">
    <property type="entry name" value="GDT1"/>
    <property type="match status" value="2"/>
</dbReference>
<feature type="transmembrane region" description="Helical" evidence="6">
    <location>
        <begin position="83"/>
        <end position="103"/>
    </location>
</feature>
<evidence type="ECO:0000256" key="2">
    <source>
        <dbReference type="ARBA" id="ARBA00009190"/>
    </source>
</evidence>
<accession>A0A1I5R6N0</accession>
<dbReference type="InterPro" id="IPR001727">
    <property type="entry name" value="GDT1-like"/>
</dbReference>
<feature type="transmembrane region" description="Helical" evidence="6">
    <location>
        <begin position="140"/>
        <end position="160"/>
    </location>
</feature>
<evidence type="ECO:0000313" key="8">
    <source>
        <dbReference type="Proteomes" id="UP000183769"/>
    </source>
</evidence>
<proteinExistence type="inferred from homology"/>
<dbReference type="Proteomes" id="UP000183769">
    <property type="component" value="Unassembled WGS sequence"/>
</dbReference>
<dbReference type="AlphaFoldDB" id="A0A1I5R6N0"/>
<feature type="transmembrane region" description="Helical" evidence="6">
    <location>
        <begin position="214"/>
        <end position="231"/>
    </location>
</feature>
<organism evidence="7 8">
    <name type="scientific">Halolamina pelagica</name>
    <dbReference type="NCBI Taxonomy" id="699431"/>
    <lineage>
        <taxon>Archaea</taxon>
        <taxon>Methanobacteriati</taxon>
        <taxon>Methanobacteriota</taxon>
        <taxon>Stenosarchaea group</taxon>
        <taxon>Halobacteria</taxon>
        <taxon>Halobacteriales</taxon>
        <taxon>Haloferacaceae</taxon>
    </lineage>
</organism>
<evidence type="ECO:0000256" key="3">
    <source>
        <dbReference type="ARBA" id="ARBA00022692"/>
    </source>
</evidence>
<dbReference type="PANTHER" id="PTHR12608:SF1">
    <property type="entry name" value="TRANSMEMBRANE PROTEIN 165"/>
    <property type="match status" value="1"/>
</dbReference>
<evidence type="ECO:0000256" key="6">
    <source>
        <dbReference type="SAM" id="Phobius"/>
    </source>
</evidence>
<dbReference type="EMBL" id="FOXI01000004">
    <property type="protein sequence ID" value="SFP54007.1"/>
    <property type="molecule type" value="Genomic_DNA"/>
</dbReference>
<sequence>MPGAIALPLQSGLDAVVGRYAEHGPLAAAFLANLLATFGDKGQLVVITLATRYDAKAVFVGAMGAFTLWSALEVAFGQYVVSVLPAGVVTLITGGLFVAFGLWTVRSSIRGFRDDEQSLSLTSGTGLDVGLTGMLVPDALLARVGSYGGLLTGFLFVLFAEFGDKTQLLTINLAATFPDAPVSVFVGVVAALALRTGIDAVIGERVEAVLPTHYIEAGAALVFLAFGVVVLGAPTVVLYAAIGALIVAAAVGVLRRR</sequence>
<dbReference type="OrthoDB" id="85362at2157"/>
<name>A0A1I5R6N0_9EURY</name>
<dbReference type="PANTHER" id="PTHR12608">
    <property type="entry name" value="TRANSMEMBRANE PROTEIN HTP-1 RELATED"/>
    <property type="match status" value="1"/>
</dbReference>
<keyword evidence="8" id="KW-1185">Reference proteome</keyword>
<feature type="transmembrane region" description="Helical" evidence="6">
    <location>
        <begin position="57"/>
        <end position="77"/>
    </location>
</feature>
<reference evidence="8" key="1">
    <citation type="submission" date="2016-10" db="EMBL/GenBank/DDBJ databases">
        <authorList>
            <person name="Varghese N."/>
            <person name="Submissions S."/>
        </authorList>
    </citation>
    <scope>NUCLEOTIDE SEQUENCE [LARGE SCALE GENOMIC DNA]</scope>
    <source>
        <strain evidence="8">CGMCC 1.10329</strain>
    </source>
</reference>
<protein>
    <submittedName>
        <fullName evidence="7">Putative Ca2+/H+ antiporter, TMEM165/GDT1 family</fullName>
    </submittedName>
</protein>
<dbReference type="GO" id="GO:0046873">
    <property type="term" value="F:metal ion transmembrane transporter activity"/>
    <property type="evidence" value="ECO:0007669"/>
    <property type="project" value="InterPro"/>
</dbReference>
<evidence type="ECO:0000256" key="1">
    <source>
        <dbReference type="ARBA" id="ARBA00004141"/>
    </source>
</evidence>
<feature type="transmembrane region" description="Helical" evidence="6">
    <location>
        <begin position="180"/>
        <end position="202"/>
    </location>
</feature>
<feature type="transmembrane region" description="Helical" evidence="6">
    <location>
        <begin position="237"/>
        <end position="254"/>
    </location>
</feature>
<evidence type="ECO:0000313" key="7">
    <source>
        <dbReference type="EMBL" id="SFP54007.1"/>
    </source>
</evidence>
<dbReference type="GO" id="GO:0016020">
    <property type="term" value="C:membrane"/>
    <property type="evidence" value="ECO:0007669"/>
    <property type="project" value="UniProtKB-SubCell"/>
</dbReference>
<evidence type="ECO:0000256" key="5">
    <source>
        <dbReference type="ARBA" id="ARBA00023136"/>
    </source>
</evidence>
<gene>
    <name evidence="7" type="ORF">SAMN05216277_104259</name>
</gene>
<comment type="subcellular location">
    <subcellularLocation>
        <location evidence="1">Membrane</location>
        <topology evidence="1">Multi-pass membrane protein</topology>
    </subcellularLocation>
</comment>
<dbReference type="RefSeq" id="WP_206674324.1">
    <property type="nucleotide sequence ID" value="NZ_FOXI01000004.1"/>
</dbReference>